<dbReference type="PANTHER" id="PTHR30203">
    <property type="entry name" value="OUTER MEMBRANE CATION EFFLUX PROTEIN"/>
    <property type="match status" value="1"/>
</dbReference>
<protein>
    <submittedName>
        <fullName evidence="3">TolC family protein</fullName>
    </submittedName>
</protein>
<keyword evidence="4" id="KW-1185">Reference proteome</keyword>
<dbReference type="Proteomes" id="UP001177769">
    <property type="component" value="Chromosome"/>
</dbReference>
<sequence>MPDEELCFHFSLKAPRSCLAVALLACSLGAGAQELPALLALARAQSPEVAAMRLEADAAAQRVQPAGALPDPVLRVELMDVNNYGSERSPNLLPWKVGETKYTLMQTLPGWGKRELRREQADAQAREAEARAAASWAELAMRVKSSYAELARAAGSATLTRELLALGVRLEQAAQLRYAQGLAGQQDALRAQLEQTAMRGELLMLEAEQRQLLARLNGLLARPAATPLADPPALPPLPVLSTADAAGLAERARLNNPLLRAEQARLAAARKGQELVDRNRYPDLNVGISPSQMGSRITTWGLMLELNLPLQQGARRSQEREAAAMAEAARARSEALTNQLLGELAGRLAALEAARQSEQLIARQMLPQAELALQSALAGYESGKAEFAMLLEAQGQIRRSRMALLKTQVEARMALAEIERLLGEEL</sequence>
<accession>A0AA95NK85</accession>
<feature type="chain" id="PRO_5041720255" evidence="2">
    <location>
        <begin position="33"/>
        <end position="426"/>
    </location>
</feature>
<dbReference type="InterPro" id="IPR003423">
    <property type="entry name" value="OMP_efflux"/>
</dbReference>
<dbReference type="RefSeq" id="WP_285235437.1">
    <property type="nucleotide sequence ID" value="NZ_CP116346.1"/>
</dbReference>
<dbReference type="InterPro" id="IPR010131">
    <property type="entry name" value="MdtP/NodT-like"/>
</dbReference>
<name>A0AA95NK85_9BURK</name>
<reference evidence="3" key="1">
    <citation type="submission" date="2023-01" db="EMBL/GenBank/DDBJ databases">
        <title>Whole genome sequence of Paucibacter sp. S2-9 isolated from pond sediment.</title>
        <authorList>
            <person name="Jung J.Y."/>
        </authorList>
    </citation>
    <scope>NUCLEOTIDE SEQUENCE</scope>
    <source>
        <strain evidence="3">S2-9</strain>
    </source>
</reference>
<evidence type="ECO:0000313" key="4">
    <source>
        <dbReference type="Proteomes" id="UP001177769"/>
    </source>
</evidence>
<organism evidence="3 4">
    <name type="scientific">Paucibacter sediminis</name>
    <dbReference type="NCBI Taxonomy" id="3019553"/>
    <lineage>
        <taxon>Bacteria</taxon>
        <taxon>Pseudomonadati</taxon>
        <taxon>Pseudomonadota</taxon>
        <taxon>Betaproteobacteria</taxon>
        <taxon>Burkholderiales</taxon>
        <taxon>Sphaerotilaceae</taxon>
        <taxon>Roseateles</taxon>
    </lineage>
</organism>
<evidence type="ECO:0000256" key="2">
    <source>
        <dbReference type="SAM" id="SignalP"/>
    </source>
</evidence>
<keyword evidence="2" id="KW-0732">Signal</keyword>
<feature type="signal peptide" evidence="2">
    <location>
        <begin position="1"/>
        <end position="32"/>
    </location>
</feature>
<dbReference type="Pfam" id="PF02321">
    <property type="entry name" value="OEP"/>
    <property type="match status" value="2"/>
</dbReference>
<dbReference type="PANTHER" id="PTHR30203:SF24">
    <property type="entry name" value="BLR4935 PROTEIN"/>
    <property type="match status" value="1"/>
</dbReference>
<comment type="similarity">
    <text evidence="1">Belongs to the outer membrane factor (OMF) (TC 1.B.17) family.</text>
</comment>
<dbReference type="EMBL" id="CP116346">
    <property type="protein sequence ID" value="WIT14309.1"/>
    <property type="molecule type" value="Genomic_DNA"/>
</dbReference>
<dbReference type="Gene3D" id="1.20.1600.10">
    <property type="entry name" value="Outer membrane efflux proteins (OEP)"/>
    <property type="match status" value="1"/>
</dbReference>
<evidence type="ECO:0000256" key="1">
    <source>
        <dbReference type="ARBA" id="ARBA00007613"/>
    </source>
</evidence>
<proteinExistence type="inferred from homology"/>
<evidence type="ECO:0000313" key="3">
    <source>
        <dbReference type="EMBL" id="WIT14309.1"/>
    </source>
</evidence>
<dbReference type="AlphaFoldDB" id="A0AA95NK85"/>
<dbReference type="SUPFAM" id="SSF56954">
    <property type="entry name" value="Outer membrane efflux proteins (OEP)"/>
    <property type="match status" value="1"/>
</dbReference>
<dbReference type="GO" id="GO:0015562">
    <property type="term" value="F:efflux transmembrane transporter activity"/>
    <property type="evidence" value="ECO:0007669"/>
    <property type="project" value="InterPro"/>
</dbReference>
<gene>
    <name evidence="3" type="ORF">PFX98_12005</name>
</gene>
<dbReference type="KEGG" id="pais:PFX98_12005"/>